<dbReference type="STRING" id="1121442.SAMN02745702_01747"/>
<reference evidence="1 2" key="1">
    <citation type="submission" date="2017-02" db="EMBL/GenBank/DDBJ databases">
        <authorList>
            <person name="Peterson S.W."/>
        </authorList>
    </citation>
    <scope>NUCLEOTIDE SEQUENCE [LARGE SCALE GENOMIC DNA]</scope>
    <source>
        <strain evidence="1 2">DSM 18034</strain>
    </source>
</reference>
<dbReference type="CDD" id="cd02440">
    <property type="entry name" value="AdoMet_MTases"/>
    <property type="match status" value="1"/>
</dbReference>
<dbReference type="AlphaFoldDB" id="A0A1T4W6P7"/>
<dbReference type="GO" id="GO:0032259">
    <property type="term" value="P:methylation"/>
    <property type="evidence" value="ECO:0007669"/>
    <property type="project" value="UniProtKB-KW"/>
</dbReference>
<sequence>MVQQETGSVFERLGTTTLRVDCAGKTWPLLRPSNFEALWESIGKTGEEERAPYWAELWPSSLVLCEWLEAHKECIQHARCVDMGCGLGLSALCAAQCGAQVLALDYEFEPLVYAAETQRRLGIPRVTWAVMDWRKPALAQHSADFVWGGDIVYEPSFVETVAEFLDWSLVPGGRAWIVEPNRVVARPFKGAIEQRGWDFTRVFTRSLEWEKHSVTLHLLEIVKKA</sequence>
<gene>
    <name evidence="1" type="ORF">SAMN02745702_01747</name>
</gene>
<accession>A0A1T4W6P7</accession>
<dbReference type="InterPro" id="IPR019410">
    <property type="entry name" value="Methyltransf_16"/>
</dbReference>
<keyword evidence="1" id="KW-0489">Methyltransferase</keyword>
<protein>
    <submittedName>
        <fullName evidence="1">Lysine methyltransferase</fullName>
    </submittedName>
</protein>
<dbReference type="Gene3D" id="3.40.50.150">
    <property type="entry name" value="Vaccinia Virus protein VP39"/>
    <property type="match status" value="1"/>
</dbReference>
<evidence type="ECO:0000313" key="2">
    <source>
        <dbReference type="Proteomes" id="UP000189733"/>
    </source>
</evidence>
<dbReference type="GO" id="GO:0008168">
    <property type="term" value="F:methyltransferase activity"/>
    <property type="evidence" value="ECO:0007669"/>
    <property type="project" value="UniProtKB-KW"/>
</dbReference>
<dbReference type="Proteomes" id="UP000189733">
    <property type="component" value="Unassembled WGS sequence"/>
</dbReference>
<keyword evidence="1" id="KW-0808">Transferase</keyword>
<keyword evidence="2" id="KW-1185">Reference proteome</keyword>
<evidence type="ECO:0000313" key="1">
    <source>
        <dbReference type="EMBL" id="SKA72950.1"/>
    </source>
</evidence>
<dbReference type="InterPro" id="IPR029063">
    <property type="entry name" value="SAM-dependent_MTases_sf"/>
</dbReference>
<organism evidence="1 2">
    <name type="scientific">Desulfobaculum bizertense DSM 18034</name>
    <dbReference type="NCBI Taxonomy" id="1121442"/>
    <lineage>
        <taxon>Bacteria</taxon>
        <taxon>Pseudomonadati</taxon>
        <taxon>Thermodesulfobacteriota</taxon>
        <taxon>Desulfovibrionia</taxon>
        <taxon>Desulfovibrionales</taxon>
        <taxon>Desulfovibrionaceae</taxon>
        <taxon>Desulfobaculum</taxon>
    </lineage>
</organism>
<name>A0A1T4W6P7_9BACT</name>
<dbReference type="Pfam" id="PF10294">
    <property type="entry name" value="Methyltransf_16"/>
    <property type="match status" value="1"/>
</dbReference>
<dbReference type="PANTHER" id="PTHR14614">
    <property type="entry name" value="HEPATOCELLULAR CARCINOMA-ASSOCIATED ANTIGEN"/>
    <property type="match status" value="1"/>
</dbReference>
<proteinExistence type="predicted"/>
<dbReference type="OrthoDB" id="264333at2"/>
<dbReference type="RefSeq" id="WP_078685033.1">
    <property type="nucleotide sequence ID" value="NZ_FUYA01000005.1"/>
</dbReference>
<dbReference type="EMBL" id="FUYA01000005">
    <property type="protein sequence ID" value="SKA72950.1"/>
    <property type="molecule type" value="Genomic_DNA"/>
</dbReference>
<dbReference type="SUPFAM" id="SSF53335">
    <property type="entry name" value="S-adenosyl-L-methionine-dependent methyltransferases"/>
    <property type="match status" value="1"/>
</dbReference>